<dbReference type="InterPro" id="IPR001278">
    <property type="entry name" value="Arg-tRNA-ligase"/>
</dbReference>
<dbReference type="Pfam" id="PF05746">
    <property type="entry name" value="DALR_1"/>
    <property type="match status" value="1"/>
</dbReference>
<dbReference type="SUPFAM" id="SSF47323">
    <property type="entry name" value="Anticodon-binding domain of a subclass of class I aminoacyl-tRNA synthetases"/>
    <property type="match status" value="1"/>
</dbReference>
<dbReference type="PROSITE" id="PS00178">
    <property type="entry name" value="AA_TRNA_LIGASE_I"/>
    <property type="match status" value="1"/>
</dbReference>
<dbReference type="InterPro" id="IPR005148">
    <property type="entry name" value="Arg-tRNA-synth_N"/>
</dbReference>
<dbReference type="SUPFAM" id="SSF52374">
    <property type="entry name" value="Nucleotidylyl transferase"/>
    <property type="match status" value="1"/>
</dbReference>
<dbReference type="GO" id="GO:0005739">
    <property type="term" value="C:mitochondrion"/>
    <property type="evidence" value="ECO:0007669"/>
    <property type="project" value="TreeGrafter"/>
</dbReference>
<dbReference type="InterPro" id="IPR014729">
    <property type="entry name" value="Rossmann-like_a/b/a_fold"/>
</dbReference>
<evidence type="ECO:0000259" key="12">
    <source>
        <dbReference type="SMART" id="SM01016"/>
    </source>
</evidence>
<dbReference type="GO" id="GO:0005524">
    <property type="term" value="F:ATP binding"/>
    <property type="evidence" value="ECO:0007669"/>
    <property type="project" value="UniProtKB-KW"/>
</dbReference>
<dbReference type="AlphaFoldDB" id="A0A1Y2CM82"/>
<evidence type="ECO:0000256" key="7">
    <source>
        <dbReference type="ARBA" id="ARBA00023146"/>
    </source>
</evidence>
<dbReference type="PANTHER" id="PTHR11956">
    <property type="entry name" value="ARGINYL-TRNA SYNTHETASE"/>
    <property type="match status" value="1"/>
</dbReference>
<dbReference type="Gene3D" id="3.40.50.620">
    <property type="entry name" value="HUPs"/>
    <property type="match status" value="1"/>
</dbReference>
<dbReference type="SMART" id="SM00836">
    <property type="entry name" value="DALR_1"/>
    <property type="match status" value="1"/>
</dbReference>
<evidence type="ECO:0000256" key="3">
    <source>
        <dbReference type="ARBA" id="ARBA00022598"/>
    </source>
</evidence>
<dbReference type="EC" id="6.1.1.19" evidence="2"/>
<dbReference type="OrthoDB" id="68056at2759"/>
<dbReference type="Gene3D" id="3.30.1360.70">
    <property type="entry name" value="Arginyl tRNA synthetase N-terminal domain"/>
    <property type="match status" value="1"/>
</dbReference>
<dbReference type="FunFam" id="3.40.50.620:FF:000058">
    <property type="entry name" value="Mitochondrial arginyl-tRNA synthetase"/>
    <property type="match status" value="1"/>
</dbReference>
<accession>A0A1Y2CM82</accession>
<dbReference type="Gene3D" id="1.10.730.10">
    <property type="entry name" value="Isoleucyl-tRNA Synthetase, Domain 1"/>
    <property type="match status" value="1"/>
</dbReference>
<proteinExistence type="inferred from homology"/>
<keyword evidence="7 10" id="KW-0030">Aminoacyl-tRNA synthetase</keyword>
<evidence type="ECO:0000313" key="13">
    <source>
        <dbReference type="EMBL" id="ORY48148.1"/>
    </source>
</evidence>
<feature type="domain" description="DALR anticodon binding" evidence="11">
    <location>
        <begin position="663"/>
        <end position="778"/>
    </location>
</feature>
<evidence type="ECO:0000256" key="8">
    <source>
        <dbReference type="ARBA" id="ARBA00033033"/>
    </source>
</evidence>
<sequence length="778" mass="86675">MASEDTMLLTQHKNALCLAFSPRSAAYAEVAAYVLSASATTARQCQCQLRLGLLRDLAAPHSQLIVPAGFFLAGQQPSDKDRVVLTGKSTAARFVSRLLAPQLYASLALDKQAKVDQWLDDVRQATDDAKLNVILAKLEKPQQFALVDPTKSPLNLTLADLAVWDLARQHTSKNKAADQWVAALEKAAPALKDAAAQVDQVLATTHVLDEYRFEITKELARITGLGEDFIFPLVENKYPKDAASGDFSIAVPRMKLPGSPAEIAKDLESKFTASPKISSVKASGVFLKIWIHNHLLRDRLIPRVLNQGEKYGQNSSGFGKVSLVEFSSPNIAKPFHVGHLRSTIIGNFIENTLQANGWTTVTINYLGDWGKQFGLLAVGYLKHGNEEALEKDPIRHLFEVYVKINAEATENPAIHDEARAYFARMEEGGTEALGMWKKFVDLSIVKYREIYGRVNVSFDLYSGESHFRAQDKCVRDVVQKLKDLDLLKLDQGAQVINMEEYKLGVAIIEKRDGGMMYLGRDVAAAVERQKEYKFDNMIYVVGSQQDHHFKQLFKILELMGVPWAEKCQHVNFGMIKSKDGNMSTRKGTVVFLEDILDNVQESMLEVMKRNEAKFAQIQNPTFVADTIGITGIMIQDMGSRRNKDYEFNWDRMLAFEGDTGPYLQYAHTRLCSIERKAGFDIPATVDMAPLTEPVAAALLDCIAMYPDVVREVGVQLEPCSIVSYAFRLSHAVSNCLEELYVMNQPPEIASARLAMYKAARITLGNALRALGIVPLDRM</sequence>
<dbReference type="PRINTS" id="PR01038">
    <property type="entry name" value="TRNASYNTHARG"/>
</dbReference>
<dbReference type="InterPro" id="IPR009080">
    <property type="entry name" value="tRNAsynth_Ia_anticodon-bd"/>
</dbReference>
<keyword evidence="4 10" id="KW-0547">Nucleotide-binding</keyword>
<dbReference type="GO" id="GO:0032543">
    <property type="term" value="P:mitochondrial translation"/>
    <property type="evidence" value="ECO:0007669"/>
    <property type="project" value="TreeGrafter"/>
</dbReference>
<dbReference type="InterPro" id="IPR035684">
    <property type="entry name" value="ArgRS_core"/>
</dbReference>
<keyword evidence="5 10" id="KW-0067">ATP-binding</keyword>
<keyword evidence="3 10" id="KW-0436">Ligase</keyword>
<dbReference type="PANTHER" id="PTHR11956:SF11">
    <property type="entry name" value="ARGININE--TRNA LIGASE, MITOCHONDRIAL-RELATED"/>
    <property type="match status" value="1"/>
</dbReference>
<gene>
    <name evidence="13" type="ORF">BCR33DRAFT_677677</name>
</gene>
<name>A0A1Y2CM82_9FUNG</name>
<evidence type="ECO:0000313" key="14">
    <source>
        <dbReference type="Proteomes" id="UP000193642"/>
    </source>
</evidence>
<reference evidence="13 14" key="1">
    <citation type="submission" date="2016-07" db="EMBL/GenBank/DDBJ databases">
        <title>Pervasive Adenine N6-methylation of Active Genes in Fungi.</title>
        <authorList>
            <consortium name="DOE Joint Genome Institute"/>
            <person name="Mondo S.J."/>
            <person name="Dannebaum R.O."/>
            <person name="Kuo R.C."/>
            <person name="Labutti K."/>
            <person name="Haridas S."/>
            <person name="Kuo A."/>
            <person name="Salamov A."/>
            <person name="Ahrendt S.R."/>
            <person name="Lipzen A."/>
            <person name="Sullivan W."/>
            <person name="Andreopoulos W.B."/>
            <person name="Clum A."/>
            <person name="Lindquist E."/>
            <person name="Daum C."/>
            <person name="Ramamoorthy G.K."/>
            <person name="Gryganskyi A."/>
            <person name="Culley D."/>
            <person name="Magnuson J.K."/>
            <person name="James T.Y."/>
            <person name="O'Malley M.A."/>
            <person name="Stajich J.E."/>
            <person name="Spatafora J.W."/>
            <person name="Visel A."/>
            <person name="Grigoriev I.V."/>
        </authorList>
    </citation>
    <scope>NUCLEOTIDE SEQUENCE [LARGE SCALE GENOMIC DNA]</scope>
    <source>
        <strain evidence="13 14">JEL800</strain>
    </source>
</reference>
<dbReference type="CDD" id="cd07956">
    <property type="entry name" value="Anticodon_Ia_Arg"/>
    <property type="match status" value="1"/>
</dbReference>
<evidence type="ECO:0000256" key="1">
    <source>
        <dbReference type="ARBA" id="ARBA00005594"/>
    </source>
</evidence>
<dbReference type="InterPro" id="IPR036695">
    <property type="entry name" value="Arg-tRNA-synth_N_sf"/>
</dbReference>
<evidence type="ECO:0000256" key="10">
    <source>
        <dbReference type="RuleBase" id="RU363038"/>
    </source>
</evidence>
<comment type="catalytic activity">
    <reaction evidence="9">
        <text>tRNA(Arg) + L-arginine + ATP = L-arginyl-tRNA(Arg) + AMP + diphosphate</text>
        <dbReference type="Rhea" id="RHEA:20301"/>
        <dbReference type="Rhea" id="RHEA-COMP:9658"/>
        <dbReference type="Rhea" id="RHEA-COMP:9673"/>
        <dbReference type="ChEBI" id="CHEBI:30616"/>
        <dbReference type="ChEBI" id="CHEBI:32682"/>
        <dbReference type="ChEBI" id="CHEBI:33019"/>
        <dbReference type="ChEBI" id="CHEBI:78442"/>
        <dbReference type="ChEBI" id="CHEBI:78513"/>
        <dbReference type="ChEBI" id="CHEBI:456215"/>
        <dbReference type="EC" id="6.1.1.19"/>
    </reaction>
</comment>
<protein>
    <recommendedName>
        <fullName evidence="2">arginine--tRNA ligase</fullName>
        <ecNumber evidence="2">6.1.1.19</ecNumber>
    </recommendedName>
    <alternativeName>
        <fullName evidence="8">Arginyl-tRNA synthetase</fullName>
    </alternativeName>
</protein>
<dbReference type="GO" id="GO:0006420">
    <property type="term" value="P:arginyl-tRNA aminoacylation"/>
    <property type="evidence" value="ECO:0007669"/>
    <property type="project" value="InterPro"/>
</dbReference>
<dbReference type="STRING" id="329046.A0A1Y2CM82"/>
<keyword evidence="14" id="KW-1185">Reference proteome</keyword>
<evidence type="ECO:0000256" key="6">
    <source>
        <dbReference type="ARBA" id="ARBA00022917"/>
    </source>
</evidence>
<evidence type="ECO:0000256" key="9">
    <source>
        <dbReference type="ARBA" id="ARBA00049339"/>
    </source>
</evidence>
<dbReference type="GO" id="GO:0004814">
    <property type="term" value="F:arginine-tRNA ligase activity"/>
    <property type="evidence" value="ECO:0007669"/>
    <property type="project" value="UniProtKB-EC"/>
</dbReference>
<dbReference type="CDD" id="cd00671">
    <property type="entry name" value="ArgRS_core"/>
    <property type="match status" value="1"/>
</dbReference>
<keyword evidence="6 10" id="KW-0648">Protein biosynthesis</keyword>
<evidence type="ECO:0000259" key="11">
    <source>
        <dbReference type="SMART" id="SM00836"/>
    </source>
</evidence>
<feature type="domain" description="Arginyl tRNA synthetase N-terminal" evidence="12">
    <location>
        <begin position="209"/>
        <end position="291"/>
    </location>
</feature>
<dbReference type="InterPro" id="IPR001412">
    <property type="entry name" value="aa-tRNA-synth_I_CS"/>
</dbReference>
<dbReference type="SUPFAM" id="SSF55190">
    <property type="entry name" value="Arginyl-tRNA synthetase (ArgRS), N-terminal 'additional' domain"/>
    <property type="match status" value="1"/>
</dbReference>
<comment type="similarity">
    <text evidence="1 10">Belongs to the class-I aminoacyl-tRNA synthetase family.</text>
</comment>
<dbReference type="InterPro" id="IPR008909">
    <property type="entry name" value="DALR_anticod-bd"/>
</dbReference>
<evidence type="ECO:0000256" key="2">
    <source>
        <dbReference type="ARBA" id="ARBA00012837"/>
    </source>
</evidence>
<dbReference type="FunFam" id="1.10.730.10:FF:000006">
    <property type="entry name" value="Arginyl-tRNA synthetase 2, mitochondrial"/>
    <property type="match status" value="1"/>
</dbReference>
<evidence type="ECO:0000256" key="4">
    <source>
        <dbReference type="ARBA" id="ARBA00022741"/>
    </source>
</evidence>
<organism evidence="13 14">
    <name type="scientific">Rhizoclosmatium globosum</name>
    <dbReference type="NCBI Taxonomy" id="329046"/>
    <lineage>
        <taxon>Eukaryota</taxon>
        <taxon>Fungi</taxon>
        <taxon>Fungi incertae sedis</taxon>
        <taxon>Chytridiomycota</taxon>
        <taxon>Chytridiomycota incertae sedis</taxon>
        <taxon>Chytridiomycetes</taxon>
        <taxon>Chytridiales</taxon>
        <taxon>Chytriomycetaceae</taxon>
        <taxon>Rhizoclosmatium</taxon>
    </lineage>
</organism>
<evidence type="ECO:0000256" key="5">
    <source>
        <dbReference type="ARBA" id="ARBA00022840"/>
    </source>
</evidence>
<dbReference type="NCBIfam" id="TIGR00456">
    <property type="entry name" value="argS"/>
    <property type="match status" value="1"/>
</dbReference>
<dbReference type="EMBL" id="MCGO01000012">
    <property type="protein sequence ID" value="ORY48148.1"/>
    <property type="molecule type" value="Genomic_DNA"/>
</dbReference>
<dbReference type="SMART" id="SM01016">
    <property type="entry name" value="Arg_tRNA_synt_N"/>
    <property type="match status" value="1"/>
</dbReference>
<dbReference type="Proteomes" id="UP000193642">
    <property type="component" value="Unassembled WGS sequence"/>
</dbReference>
<dbReference type="Pfam" id="PF00750">
    <property type="entry name" value="tRNA-synt_1d"/>
    <property type="match status" value="1"/>
</dbReference>
<comment type="caution">
    <text evidence="13">The sequence shown here is derived from an EMBL/GenBank/DDBJ whole genome shotgun (WGS) entry which is preliminary data.</text>
</comment>